<feature type="compositionally biased region" description="Pro residues" evidence="1">
    <location>
        <begin position="399"/>
        <end position="411"/>
    </location>
</feature>
<dbReference type="Gene3D" id="2.40.50.90">
    <property type="match status" value="1"/>
</dbReference>
<feature type="compositionally biased region" description="Polar residues" evidence="1">
    <location>
        <begin position="62"/>
        <end position="73"/>
    </location>
</feature>
<organism evidence="2 3">
    <name type="scientific">Rhizobium jaguaris</name>
    <dbReference type="NCBI Taxonomy" id="1312183"/>
    <lineage>
        <taxon>Bacteria</taxon>
        <taxon>Pseudomonadati</taxon>
        <taxon>Pseudomonadota</taxon>
        <taxon>Alphaproteobacteria</taxon>
        <taxon>Hyphomicrobiales</taxon>
        <taxon>Rhizobiaceae</taxon>
        <taxon>Rhizobium/Agrobacterium group</taxon>
        <taxon>Rhizobium</taxon>
    </lineage>
</organism>
<name>A0A387FHN9_9HYPH</name>
<proteinExistence type="predicted"/>
<evidence type="ECO:0000313" key="3">
    <source>
        <dbReference type="Proteomes" id="UP000282195"/>
    </source>
</evidence>
<evidence type="ECO:0000256" key="1">
    <source>
        <dbReference type="SAM" id="MobiDB-lite"/>
    </source>
</evidence>
<feature type="compositionally biased region" description="Low complexity" evidence="1">
    <location>
        <begin position="122"/>
        <end position="144"/>
    </location>
</feature>
<reference evidence="2 3" key="1">
    <citation type="submission" date="2018-10" db="EMBL/GenBank/DDBJ databases">
        <title>Rhizobium etli, R. leguminosarum and a new Rhizobium genospecies from Phaseolus dumosus.</title>
        <authorList>
            <person name="Ramirez-Puebla S.T."/>
            <person name="Rogel-Hernandez M.A."/>
            <person name="Guerrero G."/>
            <person name="Ormeno-Orrillo E."/>
            <person name="Martinez-Romero J.C."/>
            <person name="Negrete-Yankelevich S."/>
            <person name="Martinez-Romero E."/>
        </authorList>
    </citation>
    <scope>NUCLEOTIDE SEQUENCE [LARGE SCALE GENOMIC DNA]</scope>
    <source>
        <strain evidence="2 3">CCGE525</strain>
    </source>
</reference>
<feature type="compositionally biased region" description="Polar residues" evidence="1">
    <location>
        <begin position="189"/>
        <end position="209"/>
    </location>
</feature>
<accession>A0A387FHN9</accession>
<dbReference type="OrthoDB" id="9810674at2"/>
<keyword evidence="3" id="KW-1185">Reference proteome</keyword>
<dbReference type="RefSeq" id="WP_120703113.1">
    <property type="nucleotide sequence ID" value="NZ_CP032694.1"/>
</dbReference>
<dbReference type="AlphaFoldDB" id="A0A387FHN9"/>
<protein>
    <recommendedName>
        <fullName evidence="4">Thermonuclease family protein</fullName>
    </recommendedName>
</protein>
<dbReference type="SUPFAM" id="SSF50199">
    <property type="entry name" value="Staphylococcal nuclease"/>
    <property type="match status" value="1"/>
</dbReference>
<dbReference type="KEGG" id="rjg:CCGE525_03770"/>
<sequence length="411" mass="43043">MRRDIWLASLVGVIIGSWLTLIAVQVEEHGFGPNKAETRIETESHTAVTAPTPTETAKADTIPTTTAPSQTPADTAKQEATPAGETKPDDKISVPPAAIAEQTPPAAPSITAPGTIDDGNQSPPTTSAATVSASPPTVAPTSTPEDTAKALLATSADQIDKGNADVAAQPPKQTDSKASTELEQRKTTPADQSEAQSAQATPRKTNTTPESEKAEPDSSNQTNAGRGPADQVDREQAAAAHRTVPNEPPSQKASAGSDEKPSEQVKPVELVRPFSDRAGILTIAGKNVQLPGIIPTDVDRMCTGPNGKSWPCGAAARTAFRMYLRGRTIDCDLPSPTWQGTVTGACRYVRVDLSEWLVRFGWAEPEAGSPLVALAEQAKQQKRGIYGDDPRAGGKSTLGPPPAKENPLNPI</sequence>
<feature type="compositionally biased region" description="Low complexity" evidence="1">
    <location>
        <begin position="46"/>
        <end position="61"/>
    </location>
</feature>
<feature type="compositionally biased region" description="Basic and acidic residues" evidence="1">
    <location>
        <begin position="174"/>
        <end position="188"/>
    </location>
</feature>
<dbReference type="Proteomes" id="UP000282195">
    <property type="component" value="Chromosome"/>
</dbReference>
<dbReference type="InterPro" id="IPR035437">
    <property type="entry name" value="SNase_OB-fold_sf"/>
</dbReference>
<gene>
    <name evidence="2" type="ORF">CCGE525_03770</name>
</gene>
<feature type="region of interest" description="Disordered" evidence="1">
    <location>
        <begin position="38"/>
        <end position="152"/>
    </location>
</feature>
<dbReference type="EMBL" id="CP032694">
    <property type="protein sequence ID" value="AYG58029.1"/>
    <property type="molecule type" value="Genomic_DNA"/>
</dbReference>
<evidence type="ECO:0008006" key="4">
    <source>
        <dbReference type="Google" id="ProtNLM"/>
    </source>
</evidence>
<feature type="region of interest" description="Disordered" evidence="1">
    <location>
        <begin position="164"/>
        <end position="268"/>
    </location>
</feature>
<evidence type="ECO:0000313" key="2">
    <source>
        <dbReference type="EMBL" id="AYG58029.1"/>
    </source>
</evidence>
<feature type="region of interest" description="Disordered" evidence="1">
    <location>
        <begin position="379"/>
        <end position="411"/>
    </location>
</feature>